<organism evidence="1 2">
    <name type="scientific">Actinomycetospora straminea</name>
    <dbReference type="NCBI Taxonomy" id="663607"/>
    <lineage>
        <taxon>Bacteria</taxon>
        <taxon>Bacillati</taxon>
        <taxon>Actinomycetota</taxon>
        <taxon>Actinomycetes</taxon>
        <taxon>Pseudonocardiales</taxon>
        <taxon>Pseudonocardiaceae</taxon>
        <taxon>Actinomycetospora</taxon>
    </lineage>
</organism>
<reference evidence="2" key="1">
    <citation type="journal article" date="2019" name="Int. J. Syst. Evol. Microbiol.">
        <title>The Global Catalogue of Microorganisms (GCM) 10K type strain sequencing project: providing services to taxonomists for standard genome sequencing and annotation.</title>
        <authorList>
            <consortium name="The Broad Institute Genomics Platform"/>
            <consortium name="The Broad Institute Genome Sequencing Center for Infectious Disease"/>
            <person name="Wu L."/>
            <person name="Ma J."/>
        </authorList>
    </citation>
    <scope>NUCLEOTIDE SEQUENCE [LARGE SCALE GENOMIC DNA]</scope>
    <source>
        <strain evidence="2">JCM 17983</strain>
    </source>
</reference>
<evidence type="ECO:0000313" key="2">
    <source>
        <dbReference type="Proteomes" id="UP001500457"/>
    </source>
</evidence>
<evidence type="ECO:0000313" key="1">
    <source>
        <dbReference type="EMBL" id="GAA4884902.1"/>
    </source>
</evidence>
<dbReference type="Proteomes" id="UP001500457">
    <property type="component" value="Unassembled WGS sequence"/>
</dbReference>
<comment type="caution">
    <text evidence="1">The sequence shown here is derived from an EMBL/GenBank/DDBJ whole genome shotgun (WGS) entry which is preliminary data.</text>
</comment>
<accession>A0ABP9ERM8</accession>
<dbReference type="EMBL" id="BAABHQ010000012">
    <property type="protein sequence ID" value="GAA4884902.1"/>
    <property type="molecule type" value="Genomic_DNA"/>
</dbReference>
<protein>
    <submittedName>
        <fullName evidence="1">Uncharacterized protein</fullName>
    </submittedName>
</protein>
<proteinExistence type="predicted"/>
<gene>
    <name evidence="1" type="ORF">GCM10023203_41430</name>
</gene>
<name>A0ABP9ERM8_9PSEU</name>
<sequence>MQRIGMAMSSNGLYDQLVGGLMAEGEATEDRGQGVVTLTEFDHRPLPTPLRLHVTPTSFDQHLRSMA</sequence>
<keyword evidence="2" id="KW-1185">Reference proteome</keyword>